<dbReference type="SUPFAM" id="SSF55781">
    <property type="entry name" value="GAF domain-like"/>
    <property type="match status" value="1"/>
</dbReference>
<dbReference type="PROSITE" id="PS51077">
    <property type="entry name" value="HTH_ICLR"/>
    <property type="match status" value="1"/>
</dbReference>
<dbReference type="PANTHER" id="PTHR30136:SF35">
    <property type="entry name" value="HTH-TYPE TRANSCRIPTIONAL REGULATOR RV1719"/>
    <property type="match status" value="1"/>
</dbReference>
<evidence type="ECO:0000256" key="3">
    <source>
        <dbReference type="ARBA" id="ARBA00023163"/>
    </source>
</evidence>
<reference evidence="6 7" key="1">
    <citation type="submission" date="2020-07" db="EMBL/GenBank/DDBJ databases">
        <title>Sequencing the genomes of 1000 actinobacteria strains.</title>
        <authorList>
            <person name="Klenk H.-P."/>
        </authorList>
    </citation>
    <scope>NUCLEOTIDE SEQUENCE [LARGE SCALE GENOMIC DNA]</scope>
    <source>
        <strain evidence="6 7">DSM 45975</strain>
    </source>
</reference>
<feature type="domain" description="HTH iclR-type" evidence="4">
    <location>
        <begin position="6"/>
        <end position="67"/>
    </location>
</feature>
<dbReference type="SMART" id="SM00346">
    <property type="entry name" value="HTH_ICLR"/>
    <property type="match status" value="1"/>
</dbReference>
<dbReference type="GO" id="GO:0003700">
    <property type="term" value="F:DNA-binding transcription factor activity"/>
    <property type="evidence" value="ECO:0007669"/>
    <property type="project" value="TreeGrafter"/>
</dbReference>
<dbReference type="GO" id="GO:0045892">
    <property type="term" value="P:negative regulation of DNA-templated transcription"/>
    <property type="evidence" value="ECO:0007669"/>
    <property type="project" value="TreeGrafter"/>
</dbReference>
<sequence length="250" mass="27142">MTDTEGGPLRKAFTVLDALSGASKPVTLSELSQIVNLPKSTVHRLMRVLTDLGLAVRMESKAYRLGDYVSRLAGKRAPSTVHDFDHAITPFLLELFQLTRKVVSVGVLSGQRVRHAGTLYGHGHSRLAMALRHPVPAYCCAAGKLLLAERIRPLTDFSGAAPAAYTRWTITNADRMEREFELIRRTGLSYARSEYLPELAEVAAPIYLGNTDPVAAVVVSGTVTTMDLRSVGRTLLETVGVIEEKLAGAS</sequence>
<dbReference type="InterPro" id="IPR036388">
    <property type="entry name" value="WH-like_DNA-bd_sf"/>
</dbReference>
<keyword evidence="1" id="KW-0805">Transcription regulation</keyword>
<gene>
    <name evidence="6" type="ORF">FHX42_003592</name>
</gene>
<keyword evidence="7" id="KW-1185">Reference proteome</keyword>
<protein>
    <submittedName>
        <fullName evidence="6">DNA-binding IclR family transcriptional regulator</fullName>
    </submittedName>
</protein>
<dbReference type="InterPro" id="IPR005471">
    <property type="entry name" value="Tscrpt_reg_IclR_N"/>
</dbReference>
<evidence type="ECO:0000259" key="5">
    <source>
        <dbReference type="PROSITE" id="PS51078"/>
    </source>
</evidence>
<dbReference type="AlphaFoldDB" id="A0A839E113"/>
<dbReference type="GO" id="GO:0003677">
    <property type="term" value="F:DNA binding"/>
    <property type="evidence" value="ECO:0007669"/>
    <property type="project" value="UniProtKB-KW"/>
</dbReference>
<evidence type="ECO:0000256" key="1">
    <source>
        <dbReference type="ARBA" id="ARBA00023015"/>
    </source>
</evidence>
<dbReference type="InterPro" id="IPR029016">
    <property type="entry name" value="GAF-like_dom_sf"/>
</dbReference>
<comment type="caution">
    <text evidence="6">The sequence shown here is derived from an EMBL/GenBank/DDBJ whole genome shotgun (WGS) entry which is preliminary data.</text>
</comment>
<dbReference type="RefSeq" id="WP_182545474.1">
    <property type="nucleotide sequence ID" value="NZ_JACGWZ010000005.1"/>
</dbReference>
<dbReference type="Pfam" id="PF01614">
    <property type="entry name" value="IclR_C"/>
    <property type="match status" value="1"/>
</dbReference>
<dbReference type="InterPro" id="IPR050707">
    <property type="entry name" value="HTH_MetabolicPath_Reg"/>
</dbReference>
<dbReference type="Gene3D" id="1.10.10.10">
    <property type="entry name" value="Winged helix-like DNA-binding domain superfamily/Winged helix DNA-binding domain"/>
    <property type="match status" value="1"/>
</dbReference>
<dbReference type="Pfam" id="PF09339">
    <property type="entry name" value="HTH_IclR"/>
    <property type="match status" value="1"/>
</dbReference>
<feature type="domain" description="IclR-ED" evidence="5">
    <location>
        <begin position="61"/>
        <end position="250"/>
    </location>
</feature>
<dbReference type="EMBL" id="JACGWZ010000005">
    <property type="protein sequence ID" value="MBA8826216.1"/>
    <property type="molecule type" value="Genomic_DNA"/>
</dbReference>
<dbReference type="PROSITE" id="PS51078">
    <property type="entry name" value="ICLR_ED"/>
    <property type="match status" value="1"/>
</dbReference>
<proteinExistence type="predicted"/>
<dbReference type="Proteomes" id="UP000569329">
    <property type="component" value="Unassembled WGS sequence"/>
</dbReference>
<organism evidence="6 7">
    <name type="scientific">Halosaccharopolyspora lacisalsi</name>
    <dbReference type="NCBI Taxonomy" id="1000566"/>
    <lineage>
        <taxon>Bacteria</taxon>
        <taxon>Bacillati</taxon>
        <taxon>Actinomycetota</taxon>
        <taxon>Actinomycetes</taxon>
        <taxon>Pseudonocardiales</taxon>
        <taxon>Pseudonocardiaceae</taxon>
        <taxon>Halosaccharopolyspora</taxon>
    </lineage>
</organism>
<evidence type="ECO:0000259" key="4">
    <source>
        <dbReference type="PROSITE" id="PS51077"/>
    </source>
</evidence>
<dbReference type="PANTHER" id="PTHR30136">
    <property type="entry name" value="HELIX-TURN-HELIX TRANSCRIPTIONAL REGULATOR, ICLR FAMILY"/>
    <property type="match status" value="1"/>
</dbReference>
<dbReference type="InterPro" id="IPR014757">
    <property type="entry name" value="Tscrpt_reg_IclR_C"/>
</dbReference>
<dbReference type="Gene3D" id="3.30.450.40">
    <property type="match status" value="1"/>
</dbReference>
<dbReference type="InterPro" id="IPR036390">
    <property type="entry name" value="WH_DNA-bd_sf"/>
</dbReference>
<evidence type="ECO:0000313" key="6">
    <source>
        <dbReference type="EMBL" id="MBA8826216.1"/>
    </source>
</evidence>
<evidence type="ECO:0000313" key="7">
    <source>
        <dbReference type="Proteomes" id="UP000569329"/>
    </source>
</evidence>
<name>A0A839E113_9PSEU</name>
<accession>A0A839E113</accession>
<evidence type="ECO:0000256" key="2">
    <source>
        <dbReference type="ARBA" id="ARBA00023125"/>
    </source>
</evidence>
<keyword evidence="2 6" id="KW-0238">DNA-binding</keyword>
<dbReference type="SUPFAM" id="SSF46785">
    <property type="entry name" value="Winged helix' DNA-binding domain"/>
    <property type="match status" value="1"/>
</dbReference>
<keyword evidence="3" id="KW-0804">Transcription</keyword>